<comment type="cofactor">
    <cofactor evidence="1">
        <name>Fe(2+)</name>
        <dbReference type="ChEBI" id="CHEBI:29033"/>
    </cofactor>
</comment>
<evidence type="ECO:0000256" key="5">
    <source>
        <dbReference type="ARBA" id="ARBA00023004"/>
    </source>
</evidence>
<evidence type="ECO:0000256" key="2">
    <source>
        <dbReference type="ARBA" id="ARBA00022723"/>
    </source>
</evidence>
<dbReference type="SUPFAM" id="SSF51197">
    <property type="entry name" value="Clavaminate synthase-like"/>
    <property type="match status" value="1"/>
</dbReference>
<dbReference type="Pfam" id="PF13532">
    <property type="entry name" value="2OG-FeII_Oxy_2"/>
    <property type="match status" value="1"/>
</dbReference>
<dbReference type="GO" id="GO:0035516">
    <property type="term" value="F:broad specificity oxidative DNA demethylase activity"/>
    <property type="evidence" value="ECO:0007669"/>
    <property type="project" value="UniProtKB-EC"/>
</dbReference>
<evidence type="ECO:0000259" key="6">
    <source>
        <dbReference type="PROSITE" id="PS51471"/>
    </source>
</evidence>
<evidence type="ECO:0000256" key="3">
    <source>
        <dbReference type="ARBA" id="ARBA00022964"/>
    </source>
</evidence>
<reference evidence="7 8" key="1">
    <citation type="submission" date="2023-07" db="EMBL/GenBank/DDBJ databases">
        <authorList>
            <person name="Peeters C."/>
        </authorList>
    </citation>
    <scope>NUCLEOTIDE SEQUENCE [LARGE SCALE GENOMIC DNA]</scope>
    <source>
        <strain evidence="7 8">LMG 19083</strain>
    </source>
</reference>
<keyword evidence="8" id="KW-1185">Reference proteome</keyword>
<dbReference type="InterPro" id="IPR005123">
    <property type="entry name" value="Oxoglu/Fe-dep_dioxygenase_dom"/>
</dbReference>
<sequence>MTRYSQPTMTTGDLFADHTPADDARIVLGEAAFVLRGIALADAPALLAAVDAIAQQAAFRHMVTPGGFEMSVALTNSGTLGWTSDRRGYRYATLDPLTGNAWPPLPEVFLRLASSAAAEAGFPGFTPDACLINRYVPGARLSLHQDKDEQDYGAPIVSVSLGMPAIFLFGGHRRADKTQRIPLFHGDVVVWGGPDRLRYHGVAPLKDHPHPLLGSQRINLTFRKAG</sequence>
<evidence type="ECO:0000256" key="4">
    <source>
        <dbReference type="ARBA" id="ARBA00023002"/>
    </source>
</evidence>
<dbReference type="EMBL" id="CATZBU010000009">
    <property type="protein sequence ID" value="CAJ0800717.1"/>
    <property type="molecule type" value="Genomic_DNA"/>
</dbReference>
<dbReference type="PANTHER" id="PTHR16557:SF2">
    <property type="entry name" value="NUCLEIC ACID DIOXYGENASE ALKBH1"/>
    <property type="match status" value="1"/>
</dbReference>
<dbReference type="PROSITE" id="PS51471">
    <property type="entry name" value="FE2OG_OXY"/>
    <property type="match status" value="1"/>
</dbReference>
<organism evidence="7 8">
    <name type="scientific">Ralstonia psammae</name>
    <dbReference type="NCBI Taxonomy" id="3058598"/>
    <lineage>
        <taxon>Bacteria</taxon>
        <taxon>Pseudomonadati</taxon>
        <taxon>Pseudomonadota</taxon>
        <taxon>Betaproteobacteria</taxon>
        <taxon>Burkholderiales</taxon>
        <taxon>Burkholderiaceae</taxon>
        <taxon>Ralstonia</taxon>
    </lineage>
</organism>
<keyword evidence="4 7" id="KW-0560">Oxidoreductase</keyword>
<keyword evidence="5" id="KW-0408">Iron</keyword>
<evidence type="ECO:0000313" key="7">
    <source>
        <dbReference type="EMBL" id="CAJ0800717.1"/>
    </source>
</evidence>
<dbReference type="InterPro" id="IPR027450">
    <property type="entry name" value="AlkB-like"/>
</dbReference>
<gene>
    <name evidence="7" type="primary">alkB_2</name>
    <name evidence="7" type="ORF">LMG19083_03481</name>
</gene>
<name>A0ABM9JR87_9RALS</name>
<dbReference type="Proteomes" id="UP001189813">
    <property type="component" value="Unassembled WGS sequence"/>
</dbReference>
<feature type="domain" description="Fe2OG dioxygenase" evidence="6">
    <location>
        <begin position="126"/>
        <end position="226"/>
    </location>
</feature>
<comment type="caution">
    <text evidence="7">The sequence shown here is derived from an EMBL/GenBank/DDBJ whole genome shotgun (WGS) entry which is preliminary data.</text>
</comment>
<evidence type="ECO:0000256" key="1">
    <source>
        <dbReference type="ARBA" id="ARBA00001954"/>
    </source>
</evidence>
<protein>
    <submittedName>
        <fullName evidence="7">Alpha-ketoglutarate-dependent dioxygenase AlkB</fullName>
        <ecNumber evidence="7">1.14.11.33</ecNumber>
    </submittedName>
</protein>
<dbReference type="EC" id="1.14.11.33" evidence="7"/>
<keyword evidence="2" id="KW-0479">Metal-binding</keyword>
<proteinExistence type="predicted"/>
<dbReference type="InterPro" id="IPR037151">
    <property type="entry name" value="AlkB-like_sf"/>
</dbReference>
<evidence type="ECO:0000313" key="8">
    <source>
        <dbReference type="Proteomes" id="UP001189813"/>
    </source>
</evidence>
<accession>A0ABM9JR87</accession>
<dbReference type="Gene3D" id="2.60.120.590">
    <property type="entry name" value="Alpha-ketoglutarate-dependent dioxygenase AlkB-like"/>
    <property type="match status" value="1"/>
</dbReference>
<keyword evidence="3 7" id="KW-0223">Dioxygenase</keyword>
<dbReference type="PANTHER" id="PTHR16557">
    <property type="entry name" value="ALKYLATED DNA REPAIR PROTEIN ALKB-RELATED"/>
    <property type="match status" value="1"/>
</dbReference>
<dbReference type="InterPro" id="IPR004574">
    <property type="entry name" value="Alkb"/>
</dbReference>
<dbReference type="NCBIfam" id="NF011930">
    <property type="entry name" value="PRK15401.1"/>
    <property type="match status" value="1"/>
</dbReference>